<accession>A0A7W8UAN0</accession>
<dbReference type="RefSeq" id="WP_018324967.1">
    <property type="nucleotide sequence ID" value="NZ_JACHBK010000005.1"/>
</dbReference>
<evidence type="ECO:0000313" key="2">
    <source>
        <dbReference type="Proteomes" id="UP000585507"/>
    </source>
</evidence>
<dbReference type="Proteomes" id="UP000585507">
    <property type="component" value="Unassembled WGS sequence"/>
</dbReference>
<gene>
    <name evidence="1" type="ORF">GGD55_002610</name>
</gene>
<organism evidence="1 2">
    <name type="scientific">Rhizobium giardinii</name>
    <dbReference type="NCBI Taxonomy" id="56731"/>
    <lineage>
        <taxon>Bacteria</taxon>
        <taxon>Pseudomonadati</taxon>
        <taxon>Pseudomonadota</taxon>
        <taxon>Alphaproteobacteria</taxon>
        <taxon>Hyphomicrobiales</taxon>
        <taxon>Rhizobiaceae</taxon>
        <taxon>Rhizobium/Agrobacterium group</taxon>
        <taxon>Rhizobium</taxon>
    </lineage>
</organism>
<keyword evidence="2" id="KW-1185">Reference proteome</keyword>
<dbReference type="AlphaFoldDB" id="A0A7W8UAN0"/>
<evidence type="ECO:0000313" key="1">
    <source>
        <dbReference type="EMBL" id="MBB5535906.1"/>
    </source>
</evidence>
<proteinExistence type="predicted"/>
<name>A0A7W8UAN0_9HYPH</name>
<reference evidence="1 2" key="1">
    <citation type="submission" date="2020-08" db="EMBL/GenBank/DDBJ databases">
        <title>Genomic Encyclopedia of Type Strains, Phase IV (KMG-V): Genome sequencing to study the core and pangenomes of soil and plant-associated prokaryotes.</title>
        <authorList>
            <person name="Whitman W."/>
        </authorList>
    </citation>
    <scope>NUCLEOTIDE SEQUENCE [LARGE SCALE GENOMIC DNA]</scope>
    <source>
        <strain evidence="1 2">SEMIA 4084</strain>
    </source>
</reference>
<dbReference type="EMBL" id="JACHBK010000005">
    <property type="protein sequence ID" value="MBB5535906.1"/>
    <property type="molecule type" value="Genomic_DNA"/>
</dbReference>
<sequence>MAFMIGPTDIGYPMCHLLQQPLVVKGEMVQGGIGVRLKSSNTQFVGGYQGMQHLLMGYAGVGWPP</sequence>
<protein>
    <submittedName>
        <fullName evidence="1">Uncharacterized protein</fullName>
    </submittedName>
</protein>
<comment type="caution">
    <text evidence="1">The sequence shown here is derived from an EMBL/GenBank/DDBJ whole genome shotgun (WGS) entry which is preliminary data.</text>
</comment>